<evidence type="ECO:0000256" key="1">
    <source>
        <dbReference type="ARBA" id="ARBA00006484"/>
    </source>
</evidence>
<dbReference type="InterPro" id="IPR002347">
    <property type="entry name" value="SDR_fam"/>
</dbReference>
<protein>
    <submittedName>
        <fullName evidence="5">Uncharacterized protein</fullName>
    </submittedName>
</protein>
<dbReference type="GO" id="GO:0016491">
    <property type="term" value="F:oxidoreductase activity"/>
    <property type="evidence" value="ECO:0007669"/>
    <property type="project" value="UniProtKB-KW"/>
</dbReference>
<comment type="similarity">
    <text evidence="1 4">Belongs to the short-chain dehydrogenases/reductases (SDR) family.</text>
</comment>
<dbReference type="PANTHER" id="PTHR43669">
    <property type="entry name" value="5-KETO-D-GLUCONATE 5-REDUCTASE"/>
    <property type="match status" value="1"/>
</dbReference>
<name>A0A0C3S415_PHLG1</name>
<accession>A0A0C3S415</accession>
<dbReference type="CDD" id="cd05233">
    <property type="entry name" value="SDR_c"/>
    <property type="match status" value="1"/>
</dbReference>
<dbReference type="PRINTS" id="PR00080">
    <property type="entry name" value="SDRFAMILY"/>
</dbReference>
<dbReference type="SUPFAM" id="SSF51735">
    <property type="entry name" value="NAD(P)-binding Rossmann-fold domains"/>
    <property type="match status" value="1"/>
</dbReference>
<sequence>MSGEGKVAVITGASSGIGRSTAIALAEAGWSLVLFARRADKLQDTQAQCPRPDKVLLVNGDVTDELAVIGLFKAAVQRFGRVDLLFNNAGISHAAAPLDEISLETFQNIVNVNLTGPFLCTREAFKVFKAQSPSGGRIINNGSIAAHAPRPHATGYTATKHGVLGLTRATALDGRAHNITCTQIDIGNAHTDMAAGHSLGALQPDGTVKVEGTFDVKHVADAIVHIAGLPLNVTVLNFNIMATTMPFVGRG</sequence>
<dbReference type="STRING" id="745531.A0A0C3S415"/>
<evidence type="ECO:0000313" key="5">
    <source>
        <dbReference type="EMBL" id="KIP02725.1"/>
    </source>
</evidence>
<proteinExistence type="inferred from homology"/>
<evidence type="ECO:0000313" key="6">
    <source>
        <dbReference type="Proteomes" id="UP000053257"/>
    </source>
</evidence>
<dbReference type="PROSITE" id="PS00061">
    <property type="entry name" value="ADH_SHORT"/>
    <property type="match status" value="1"/>
</dbReference>
<gene>
    <name evidence="5" type="ORF">PHLGIDRAFT_95670</name>
</gene>
<organism evidence="5 6">
    <name type="scientific">Phlebiopsis gigantea (strain 11061_1 CR5-6)</name>
    <name type="common">White-rot fungus</name>
    <name type="synonym">Peniophora gigantea</name>
    <dbReference type="NCBI Taxonomy" id="745531"/>
    <lineage>
        <taxon>Eukaryota</taxon>
        <taxon>Fungi</taxon>
        <taxon>Dikarya</taxon>
        <taxon>Basidiomycota</taxon>
        <taxon>Agaricomycotina</taxon>
        <taxon>Agaricomycetes</taxon>
        <taxon>Polyporales</taxon>
        <taxon>Phanerochaetaceae</taxon>
        <taxon>Phlebiopsis</taxon>
    </lineage>
</organism>
<dbReference type="InterPro" id="IPR036291">
    <property type="entry name" value="NAD(P)-bd_dom_sf"/>
</dbReference>
<evidence type="ECO:0000256" key="4">
    <source>
        <dbReference type="RuleBase" id="RU000363"/>
    </source>
</evidence>
<keyword evidence="3" id="KW-0560">Oxidoreductase</keyword>
<dbReference type="Proteomes" id="UP000053257">
    <property type="component" value="Unassembled WGS sequence"/>
</dbReference>
<dbReference type="HOGENOM" id="CLU_010194_2_10_1"/>
<reference evidence="5 6" key="1">
    <citation type="journal article" date="2014" name="PLoS Genet.">
        <title>Analysis of the Phlebiopsis gigantea genome, transcriptome and secretome provides insight into its pioneer colonization strategies of wood.</title>
        <authorList>
            <person name="Hori C."/>
            <person name="Ishida T."/>
            <person name="Igarashi K."/>
            <person name="Samejima M."/>
            <person name="Suzuki H."/>
            <person name="Master E."/>
            <person name="Ferreira P."/>
            <person name="Ruiz-Duenas F.J."/>
            <person name="Held B."/>
            <person name="Canessa P."/>
            <person name="Larrondo L.F."/>
            <person name="Schmoll M."/>
            <person name="Druzhinina I.S."/>
            <person name="Kubicek C.P."/>
            <person name="Gaskell J.A."/>
            <person name="Kersten P."/>
            <person name="St John F."/>
            <person name="Glasner J."/>
            <person name="Sabat G."/>
            <person name="Splinter BonDurant S."/>
            <person name="Syed K."/>
            <person name="Yadav J."/>
            <person name="Mgbeahuruike A.C."/>
            <person name="Kovalchuk A."/>
            <person name="Asiegbu F.O."/>
            <person name="Lackner G."/>
            <person name="Hoffmeister D."/>
            <person name="Rencoret J."/>
            <person name="Gutierrez A."/>
            <person name="Sun H."/>
            <person name="Lindquist E."/>
            <person name="Barry K."/>
            <person name="Riley R."/>
            <person name="Grigoriev I.V."/>
            <person name="Henrissat B."/>
            <person name="Kues U."/>
            <person name="Berka R.M."/>
            <person name="Martinez A.T."/>
            <person name="Covert S.F."/>
            <person name="Blanchette R.A."/>
            <person name="Cullen D."/>
        </authorList>
    </citation>
    <scope>NUCLEOTIDE SEQUENCE [LARGE SCALE GENOMIC DNA]</scope>
    <source>
        <strain evidence="5 6">11061_1 CR5-6</strain>
    </source>
</reference>
<evidence type="ECO:0000256" key="3">
    <source>
        <dbReference type="ARBA" id="ARBA00023002"/>
    </source>
</evidence>
<dbReference type="FunFam" id="3.40.50.720:FF:000084">
    <property type="entry name" value="Short-chain dehydrogenase reductase"/>
    <property type="match status" value="1"/>
</dbReference>
<dbReference type="InterPro" id="IPR020904">
    <property type="entry name" value="Sc_DH/Rdtase_CS"/>
</dbReference>
<keyword evidence="2" id="KW-0521">NADP</keyword>
<dbReference type="PRINTS" id="PR00081">
    <property type="entry name" value="GDHRDH"/>
</dbReference>
<evidence type="ECO:0000256" key="2">
    <source>
        <dbReference type="ARBA" id="ARBA00022857"/>
    </source>
</evidence>
<keyword evidence="6" id="KW-1185">Reference proteome</keyword>
<dbReference type="AlphaFoldDB" id="A0A0C3S415"/>
<dbReference type="EMBL" id="KN840657">
    <property type="protein sequence ID" value="KIP02725.1"/>
    <property type="molecule type" value="Genomic_DNA"/>
</dbReference>
<dbReference type="Pfam" id="PF00106">
    <property type="entry name" value="adh_short"/>
    <property type="match status" value="1"/>
</dbReference>
<dbReference type="PANTHER" id="PTHR43669:SF3">
    <property type="entry name" value="ALCOHOL DEHYDROGENASE, PUTATIVE (AFU_ORTHOLOGUE AFUA_3G03445)-RELATED"/>
    <property type="match status" value="1"/>
</dbReference>
<dbReference type="Gene3D" id="3.40.50.720">
    <property type="entry name" value="NAD(P)-binding Rossmann-like Domain"/>
    <property type="match status" value="1"/>
</dbReference>
<dbReference type="OrthoDB" id="1933717at2759"/>